<evidence type="ECO:0008006" key="3">
    <source>
        <dbReference type="Google" id="ProtNLM"/>
    </source>
</evidence>
<gene>
    <name evidence="1" type="ORF">G3I74_13420</name>
</gene>
<comment type="caution">
    <text evidence="1">The sequence shown here is derived from an EMBL/GenBank/DDBJ whole genome shotgun (WGS) entry which is preliminary data.</text>
</comment>
<evidence type="ECO:0000313" key="2">
    <source>
        <dbReference type="Proteomes" id="UP000484885"/>
    </source>
</evidence>
<evidence type="ECO:0000313" key="1">
    <source>
        <dbReference type="EMBL" id="NDY96730.1"/>
    </source>
</evidence>
<dbReference type="InterPro" id="IPR027396">
    <property type="entry name" value="DsrEFH-like"/>
</dbReference>
<sequence>MSHQRVMLIRSRSGTCAARQALELARRWAQAPASSLVFFQGPGLEHVVPGEVSEFAALAASGLDLRVCRSGWQRLEKGSLPAPFTAGSLVQFWSAALEAVEVESFGAGSNG</sequence>
<organism evidence="1 2">
    <name type="scientific">Wenzhouxiangella limi</name>
    <dbReference type="NCBI Taxonomy" id="2707351"/>
    <lineage>
        <taxon>Bacteria</taxon>
        <taxon>Pseudomonadati</taxon>
        <taxon>Pseudomonadota</taxon>
        <taxon>Gammaproteobacteria</taxon>
        <taxon>Chromatiales</taxon>
        <taxon>Wenzhouxiangellaceae</taxon>
        <taxon>Wenzhouxiangella</taxon>
    </lineage>
</organism>
<dbReference type="Proteomes" id="UP000484885">
    <property type="component" value="Unassembled WGS sequence"/>
</dbReference>
<protein>
    <recommendedName>
        <fullName evidence="3">DsrE family protein</fullName>
    </recommendedName>
</protein>
<dbReference type="EMBL" id="JAAGSC010000043">
    <property type="protein sequence ID" value="NDY96730.1"/>
    <property type="molecule type" value="Genomic_DNA"/>
</dbReference>
<proteinExistence type="predicted"/>
<dbReference type="RefSeq" id="WP_164212107.1">
    <property type="nucleotide sequence ID" value="NZ_JAAGSC010000043.1"/>
</dbReference>
<name>A0A845V383_9GAMM</name>
<keyword evidence="2" id="KW-1185">Reference proteome</keyword>
<dbReference type="SUPFAM" id="SSF75169">
    <property type="entry name" value="DsrEFH-like"/>
    <property type="match status" value="1"/>
</dbReference>
<dbReference type="AlphaFoldDB" id="A0A845V383"/>
<accession>A0A845V383</accession>
<reference evidence="1 2" key="1">
    <citation type="submission" date="2020-02" db="EMBL/GenBank/DDBJ databases">
        <authorList>
            <person name="Zhang X.-Y."/>
        </authorList>
    </citation>
    <scope>NUCLEOTIDE SEQUENCE [LARGE SCALE GENOMIC DNA]</scope>
    <source>
        <strain evidence="1 2">C33</strain>
    </source>
</reference>